<dbReference type="PANTHER" id="PTHR43420">
    <property type="entry name" value="ACETYLTRANSFERASE"/>
    <property type="match status" value="1"/>
</dbReference>
<keyword evidence="5" id="KW-1185">Reference proteome</keyword>
<dbReference type="Pfam" id="PF00583">
    <property type="entry name" value="Acetyltransf_1"/>
    <property type="match status" value="1"/>
</dbReference>
<organism evidence="4 5">
    <name type="scientific">Maribacter confluentis</name>
    <dbReference type="NCBI Taxonomy" id="1656093"/>
    <lineage>
        <taxon>Bacteria</taxon>
        <taxon>Pseudomonadati</taxon>
        <taxon>Bacteroidota</taxon>
        <taxon>Flavobacteriia</taxon>
        <taxon>Flavobacteriales</taxon>
        <taxon>Flavobacteriaceae</taxon>
        <taxon>Maribacter</taxon>
    </lineage>
</organism>
<evidence type="ECO:0000259" key="3">
    <source>
        <dbReference type="PROSITE" id="PS51186"/>
    </source>
</evidence>
<keyword evidence="1" id="KW-0808">Transferase</keyword>
<comment type="caution">
    <text evidence="4">The sequence shown here is derived from an EMBL/GenBank/DDBJ whole genome shotgun (WGS) entry which is preliminary data.</text>
</comment>
<dbReference type="PANTHER" id="PTHR43420:SF47">
    <property type="entry name" value="N-ACETYLTRANSFERASE DOMAIN-CONTAINING PROTEIN"/>
    <property type="match status" value="1"/>
</dbReference>
<evidence type="ECO:0000313" key="5">
    <source>
        <dbReference type="Proteomes" id="UP001168579"/>
    </source>
</evidence>
<proteinExistence type="predicted"/>
<dbReference type="SUPFAM" id="SSF55729">
    <property type="entry name" value="Acyl-CoA N-acyltransferases (Nat)"/>
    <property type="match status" value="1"/>
</dbReference>
<gene>
    <name evidence="4" type="ORF">Q2T41_08775</name>
</gene>
<reference evidence="4" key="1">
    <citation type="journal article" date="2014" name="Int. J. Syst. Evol. Microbiol.">
        <title>Complete genome of a new Firmicutes species belonging to the dominant human colonic microbiota ('Ruminococcus bicirculans') reveals two chromosomes and a selective capacity to utilize plant glucans.</title>
        <authorList>
            <consortium name="NISC Comparative Sequencing Program"/>
            <person name="Wegmann U."/>
            <person name="Louis P."/>
            <person name="Goesmann A."/>
            <person name="Henrissat B."/>
            <person name="Duncan S.H."/>
            <person name="Flint H.J."/>
        </authorList>
    </citation>
    <scope>NUCLEOTIDE SEQUENCE</scope>
    <source>
        <strain evidence="4">CECT 8869</strain>
    </source>
</reference>
<name>A0ABT8RRH9_9FLAO</name>
<evidence type="ECO:0000256" key="1">
    <source>
        <dbReference type="ARBA" id="ARBA00022679"/>
    </source>
</evidence>
<feature type="domain" description="N-acetyltransferase" evidence="3">
    <location>
        <begin position="1"/>
        <end position="166"/>
    </location>
</feature>
<evidence type="ECO:0000313" key="4">
    <source>
        <dbReference type="EMBL" id="MDO1512746.1"/>
    </source>
</evidence>
<protein>
    <submittedName>
        <fullName evidence="4">GNAT family N-acetyltransferase</fullName>
    </submittedName>
</protein>
<dbReference type="Gene3D" id="3.40.630.30">
    <property type="match status" value="1"/>
</dbReference>
<dbReference type="EMBL" id="JAUKUC010000001">
    <property type="protein sequence ID" value="MDO1512746.1"/>
    <property type="molecule type" value="Genomic_DNA"/>
</dbReference>
<dbReference type="InterPro" id="IPR016181">
    <property type="entry name" value="Acyl_CoA_acyltransferase"/>
</dbReference>
<reference evidence="4" key="2">
    <citation type="submission" date="2023-06" db="EMBL/GenBank/DDBJ databases">
        <authorList>
            <person name="Lucena T."/>
            <person name="Sun Q."/>
        </authorList>
    </citation>
    <scope>NUCLEOTIDE SEQUENCE</scope>
    <source>
        <strain evidence="4">CECT 8869</strain>
    </source>
</reference>
<accession>A0ABT8RRH9</accession>
<dbReference type="InterPro" id="IPR000182">
    <property type="entry name" value="GNAT_dom"/>
</dbReference>
<dbReference type="CDD" id="cd04301">
    <property type="entry name" value="NAT_SF"/>
    <property type="match status" value="1"/>
</dbReference>
<dbReference type="InterPro" id="IPR050680">
    <property type="entry name" value="YpeA/RimI_acetyltransf"/>
</dbReference>
<keyword evidence="2" id="KW-0012">Acyltransferase</keyword>
<dbReference type="RefSeq" id="WP_304435763.1">
    <property type="nucleotide sequence ID" value="NZ_JAUKUC010000001.1"/>
</dbReference>
<dbReference type="PROSITE" id="PS51186">
    <property type="entry name" value="GNAT"/>
    <property type="match status" value="1"/>
</dbReference>
<evidence type="ECO:0000256" key="2">
    <source>
        <dbReference type="ARBA" id="ARBA00023315"/>
    </source>
</evidence>
<dbReference type="Proteomes" id="UP001168579">
    <property type="component" value="Unassembled WGS sequence"/>
</dbReference>
<sequence length="166" mass="19679">MIELAKISELNEILRLTDACRIAMENNGIYQWTTDYPSRKAFLNDLDRNELFTLKNQQTIIGCIVISTYMDTEYSPVSWLTPNGLNYYIHRLAVHPNFQGKGFAQRLMDFGEDFAKKNKALSIRLDTFSQNKRNQKFYEQRGYKRLQDIFFHQQSPYPFHCYELVL</sequence>